<evidence type="ECO:0000313" key="3">
    <source>
        <dbReference type="EMBL" id="SGZ51039.1"/>
    </source>
</evidence>
<comment type="similarity">
    <text evidence="2">Belongs to the NAD(P)-dependent epimerase/dehydratase family. Dihydroflavonol-4-reductase subfamily.</text>
</comment>
<dbReference type="Gene3D" id="3.40.50.720">
    <property type="entry name" value="NAD(P)-binding Rossmann-like Domain"/>
    <property type="match status" value="1"/>
</dbReference>
<proteinExistence type="inferred from homology"/>
<evidence type="ECO:0000313" key="4">
    <source>
        <dbReference type="Proteomes" id="UP000182259"/>
    </source>
</evidence>
<evidence type="ECO:0000256" key="2">
    <source>
        <dbReference type="ARBA" id="ARBA00023445"/>
    </source>
</evidence>
<dbReference type="SUPFAM" id="SSF51735">
    <property type="entry name" value="NAD(P)-binding Rossmann-fold domains"/>
    <property type="match status" value="1"/>
</dbReference>
<name>A0A1L0BHJ9_9ASCO</name>
<dbReference type="PANTHER" id="PTHR10366:SF564">
    <property type="entry name" value="STEROL-4-ALPHA-CARBOXYLATE 3-DEHYDROGENASE, DECARBOXYLATING"/>
    <property type="match status" value="1"/>
</dbReference>
<dbReference type="InterPro" id="IPR036291">
    <property type="entry name" value="NAD(P)-bd_dom_sf"/>
</dbReference>
<protein>
    <submittedName>
        <fullName evidence="3">CIC11C00000005248</fullName>
    </submittedName>
</protein>
<dbReference type="InterPro" id="IPR050425">
    <property type="entry name" value="NAD(P)_dehydrat-like"/>
</dbReference>
<sequence>MTNAQEIRKYISHKNTLNTLTGGYLMEWGLVKPKFHNSLTESFIEFYSDRMYLRELEPKNTGKLRFSKADLLLKGSYFQAMQDCTVVFHTASPLTSKITNPHKDLVDSAILGTRNVLQSVNETPGWY</sequence>
<dbReference type="Proteomes" id="UP000182259">
    <property type="component" value="Chromosome II"/>
</dbReference>
<evidence type="ECO:0000256" key="1">
    <source>
        <dbReference type="ARBA" id="ARBA00023002"/>
    </source>
</evidence>
<accession>A0A1L0BHJ9</accession>
<organism evidence="3 4">
    <name type="scientific">Sungouiella intermedia</name>
    <dbReference type="NCBI Taxonomy" id="45354"/>
    <lineage>
        <taxon>Eukaryota</taxon>
        <taxon>Fungi</taxon>
        <taxon>Dikarya</taxon>
        <taxon>Ascomycota</taxon>
        <taxon>Saccharomycotina</taxon>
        <taxon>Pichiomycetes</taxon>
        <taxon>Metschnikowiaceae</taxon>
        <taxon>Sungouiella</taxon>
    </lineage>
</organism>
<dbReference type="AlphaFoldDB" id="A0A1L0BHJ9"/>
<dbReference type="EMBL" id="LT635765">
    <property type="protein sequence ID" value="SGZ51039.1"/>
    <property type="molecule type" value="Genomic_DNA"/>
</dbReference>
<keyword evidence="1" id="KW-0560">Oxidoreductase</keyword>
<dbReference type="PANTHER" id="PTHR10366">
    <property type="entry name" value="NAD DEPENDENT EPIMERASE/DEHYDRATASE"/>
    <property type="match status" value="1"/>
</dbReference>
<dbReference type="GO" id="GO:0016616">
    <property type="term" value="F:oxidoreductase activity, acting on the CH-OH group of donors, NAD or NADP as acceptor"/>
    <property type="evidence" value="ECO:0007669"/>
    <property type="project" value="TreeGrafter"/>
</dbReference>
<gene>
    <name evidence="3" type="ORF">SAMEA4029009_CIC11G00000005248</name>
</gene>
<reference evidence="3 4" key="1">
    <citation type="submission" date="2016-10" db="EMBL/GenBank/DDBJ databases">
        <authorList>
            <person name="de Groot N.N."/>
        </authorList>
    </citation>
    <scope>NUCLEOTIDE SEQUENCE [LARGE SCALE GENOMIC DNA]</scope>
    <source>
        <strain evidence="3 4">PYCC 4715</strain>
    </source>
</reference>